<keyword evidence="2" id="KW-0812">Transmembrane</keyword>
<dbReference type="PANTHER" id="PTHR46610:SF20">
    <property type="entry name" value="OS05G0181300 PROTEIN"/>
    <property type="match status" value="1"/>
</dbReference>
<sequence length="281" mass="30622">MADEKSNRQCSQNPQAAAPSPSARAAPRLHPLLALLVKIVDHWSVNLVHNIALGFLTFDSFLAAYRSRSDPWTIAFVVGAYAALMLFFWAVRAYERAPPARKKPLMMAICALAMFLVGLFSYRVSSMMPLGYAVAIWVVAGVAMVAGCFAIFVFGWQPENGTDLSEISSRSLLFDHPETKPRSDMANLGSMEEKIVSSAELACRSTISGYASQTVAWLPEAFGAKQRTGRVFYRGEQGIECEKVDGKGRKDGKDGGVVVGKEGARWNMNIRTEGGLASSLM</sequence>
<evidence type="ECO:0000256" key="2">
    <source>
        <dbReference type="SAM" id="Phobius"/>
    </source>
</evidence>
<evidence type="ECO:0000256" key="1">
    <source>
        <dbReference type="SAM" id="MobiDB-lite"/>
    </source>
</evidence>
<dbReference type="PANTHER" id="PTHR46610">
    <property type="entry name" value="OS05G0181300 PROTEIN"/>
    <property type="match status" value="1"/>
</dbReference>
<organism evidence="3 4">
    <name type="scientific">Colocasia esculenta</name>
    <name type="common">Wild taro</name>
    <name type="synonym">Arum esculentum</name>
    <dbReference type="NCBI Taxonomy" id="4460"/>
    <lineage>
        <taxon>Eukaryota</taxon>
        <taxon>Viridiplantae</taxon>
        <taxon>Streptophyta</taxon>
        <taxon>Embryophyta</taxon>
        <taxon>Tracheophyta</taxon>
        <taxon>Spermatophyta</taxon>
        <taxon>Magnoliopsida</taxon>
        <taxon>Liliopsida</taxon>
        <taxon>Araceae</taxon>
        <taxon>Aroideae</taxon>
        <taxon>Colocasieae</taxon>
        <taxon>Colocasia</taxon>
    </lineage>
</organism>
<reference evidence="3" key="1">
    <citation type="submission" date="2017-07" db="EMBL/GenBank/DDBJ databases">
        <title>Taro Niue Genome Assembly and Annotation.</title>
        <authorList>
            <person name="Atibalentja N."/>
            <person name="Keating K."/>
            <person name="Fields C.J."/>
        </authorList>
    </citation>
    <scope>NUCLEOTIDE SEQUENCE</scope>
    <source>
        <strain evidence="3">Niue_2</strain>
        <tissue evidence="3">Leaf</tissue>
    </source>
</reference>
<gene>
    <name evidence="3" type="ORF">Taro_054002</name>
</gene>
<feature type="transmembrane region" description="Helical" evidence="2">
    <location>
        <begin position="72"/>
        <end position="92"/>
    </location>
</feature>
<evidence type="ECO:0000313" key="4">
    <source>
        <dbReference type="Proteomes" id="UP000652761"/>
    </source>
</evidence>
<accession>A0A843XPA1</accession>
<dbReference type="InterPro" id="IPR045501">
    <property type="entry name" value="DUF6490"/>
</dbReference>
<feature type="region of interest" description="Disordered" evidence="1">
    <location>
        <begin position="1"/>
        <end position="23"/>
    </location>
</feature>
<keyword evidence="2" id="KW-0472">Membrane</keyword>
<feature type="transmembrane region" description="Helical" evidence="2">
    <location>
        <begin position="104"/>
        <end position="122"/>
    </location>
</feature>
<name>A0A843XPA1_COLES</name>
<dbReference type="OrthoDB" id="737602at2759"/>
<proteinExistence type="predicted"/>
<dbReference type="EMBL" id="NMUH01010446">
    <property type="protein sequence ID" value="MQM20971.1"/>
    <property type="molecule type" value="Genomic_DNA"/>
</dbReference>
<dbReference type="Proteomes" id="UP000652761">
    <property type="component" value="Unassembled WGS sequence"/>
</dbReference>
<dbReference type="AlphaFoldDB" id="A0A843XPA1"/>
<feature type="transmembrane region" description="Helical" evidence="2">
    <location>
        <begin position="134"/>
        <end position="156"/>
    </location>
</feature>
<keyword evidence="4" id="KW-1185">Reference proteome</keyword>
<protein>
    <submittedName>
        <fullName evidence="3">Uncharacterized protein</fullName>
    </submittedName>
</protein>
<feature type="compositionally biased region" description="Low complexity" evidence="1">
    <location>
        <begin position="14"/>
        <end position="23"/>
    </location>
</feature>
<keyword evidence="2" id="KW-1133">Transmembrane helix</keyword>
<evidence type="ECO:0000313" key="3">
    <source>
        <dbReference type="EMBL" id="MQM20971.1"/>
    </source>
</evidence>
<dbReference type="Pfam" id="PF20100">
    <property type="entry name" value="DUF6490"/>
    <property type="match status" value="1"/>
</dbReference>
<comment type="caution">
    <text evidence="3">The sequence shown here is derived from an EMBL/GenBank/DDBJ whole genome shotgun (WGS) entry which is preliminary data.</text>
</comment>